<evidence type="ECO:0000256" key="1">
    <source>
        <dbReference type="SAM" id="MobiDB-lite"/>
    </source>
</evidence>
<dbReference type="PANTHER" id="PTHR13621">
    <property type="entry name" value="PROLINE-RICH PROTEIN PRCC"/>
    <property type="match status" value="1"/>
</dbReference>
<dbReference type="STRING" id="53468.A0A0R3U6Q1"/>
<dbReference type="AlphaFoldDB" id="A0A0R3U6Q1"/>
<evidence type="ECO:0000313" key="2">
    <source>
        <dbReference type="EMBL" id="VDD76467.1"/>
    </source>
</evidence>
<dbReference type="OrthoDB" id="206969at2759"/>
<proteinExistence type="predicted"/>
<dbReference type="EMBL" id="UXSR01000407">
    <property type="protein sequence ID" value="VDD76467.1"/>
    <property type="molecule type" value="Genomic_DNA"/>
</dbReference>
<accession>A0A0R3U6Q1</accession>
<name>A0A0R3U6Q1_MESCO</name>
<dbReference type="Pfam" id="PF10253">
    <property type="entry name" value="PRCC"/>
    <property type="match status" value="1"/>
</dbReference>
<protein>
    <submittedName>
        <fullName evidence="2">Uncharacterized protein</fullName>
    </submittedName>
</protein>
<reference evidence="2 3" key="1">
    <citation type="submission" date="2018-10" db="EMBL/GenBank/DDBJ databases">
        <authorList>
            <consortium name="Pathogen Informatics"/>
        </authorList>
    </citation>
    <scope>NUCLEOTIDE SEQUENCE [LARGE SCALE GENOMIC DNA]</scope>
</reference>
<evidence type="ECO:0000313" key="3">
    <source>
        <dbReference type="Proteomes" id="UP000267029"/>
    </source>
</evidence>
<feature type="region of interest" description="Disordered" evidence="1">
    <location>
        <begin position="80"/>
        <end position="118"/>
    </location>
</feature>
<feature type="compositionally biased region" description="Polar residues" evidence="1">
    <location>
        <begin position="30"/>
        <end position="41"/>
    </location>
</feature>
<organism evidence="2 3">
    <name type="scientific">Mesocestoides corti</name>
    <name type="common">Flatworm</name>
    <dbReference type="NCBI Taxonomy" id="53468"/>
    <lineage>
        <taxon>Eukaryota</taxon>
        <taxon>Metazoa</taxon>
        <taxon>Spiralia</taxon>
        <taxon>Lophotrochozoa</taxon>
        <taxon>Platyhelminthes</taxon>
        <taxon>Cestoda</taxon>
        <taxon>Eucestoda</taxon>
        <taxon>Cyclophyllidea</taxon>
        <taxon>Mesocestoididae</taxon>
        <taxon>Mesocestoides</taxon>
    </lineage>
</organism>
<dbReference type="GO" id="GO:0005634">
    <property type="term" value="C:nucleus"/>
    <property type="evidence" value="ECO:0007669"/>
    <property type="project" value="TreeGrafter"/>
</dbReference>
<feature type="compositionally biased region" description="Acidic residues" evidence="1">
    <location>
        <begin position="82"/>
        <end position="92"/>
    </location>
</feature>
<keyword evidence="3" id="KW-1185">Reference proteome</keyword>
<dbReference type="Proteomes" id="UP000267029">
    <property type="component" value="Unassembled WGS sequence"/>
</dbReference>
<gene>
    <name evidence="2" type="ORF">MCOS_LOCUS2470</name>
</gene>
<dbReference type="InterPro" id="IPR018800">
    <property type="entry name" value="PRCC"/>
</dbReference>
<dbReference type="PANTHER" id="PTHR13621:SF2">
    <property type="entry name" value="PROLINE-RICH PROTEIN PRCC"/>
    <property type="match status" value="1"/>
</dbReference>
<feature type="region of interest" description="Disordered" evidence="1">
    <location>
        <begin position="193"/>
        <end position="236"/>
    </location>
</feature>
<sequence length="421" mass="46516">MALVNYAESDFSGSDSEDELVGEANFPKTADNSKTSSNFSDTVEEEYKMRIPKNAKPLLEPLNISRKSALNGKVILTIPTTEELDSSDESDSDQPQASKKPVQKPGSGSGAKGLLDVLPPPRALIVREGDKPIMPSMIPQQVKRLVKNKPVEKPAIVDDEQWDVEDEGDVSGGFFSFYDAKEDAEKAAADVEAVRRQTQKTLVEASSRHQPIPASAGPPEEATHECPPPQVVKPFKDSELPKPPGLYGDEIDEDVESVFTEETFIPGPERKRARWGASVAEVLASGAVKEVRQEDLTAGAKLELIKNVTTGAGRPKPQHLVDNPGKLAFRKHQITWLAYKAQEQEYELQEQWAEARRNQAQSRQKRGCTKLLRNRTVPPLDTPVRICANRPAELHNHSGGQMLDDDPLMIDWIYTLCIAQL</sequence>
<feature type="region of interest" description="Disordered" evidence="1">
    <location>
        <begin position="1"/>
        <end position="45"/>
    </location>
</feature>